<organism evidence="7 8">
    <name type="scientific">Paramormyrops kingsleyae</name>
    <dbReference type="NCBI Taxonomy" id="1676925"/>
    <lineage>
        <taxon>Eukaryota</taxon>
        <taxon>Metazoa</taxon>
        <taxon>Chordata</taxon>
        <taxon>Craniata</taxon>
        <taxon>Vertebrata</taxon>
        <taxon>Euteleostomi</taxon>
        <taxon>Actinopterygii</taxon>
        <taxon>Neopterygii</taxon>
        <taxon>Teleostei</taxon>
        <taxon>Osteoglossocephala</taxon>
        <taxon>Osteoglossomorpha</taxon>
        <taxon>Osteoglossiformes</taxon>
        <taxon>Mormyridae</taxon>
        <taxon>Paramormyrops</taxon>
    </lineage>
</organism>
<dbReference type="InterPro" id="IPR052285">
    <property type="entry name" value="NEXT_complex_subunit"/>
</dbReference>
<keyword evidence="8" id="KW-1185">Reference proteome</keyword>
<dbReference type="PROSITE" id="PS50102">
    <property type="entry name" value="RRM"/>
    <property type="match status" value="1"/>
</dbReference>
<dbReference type="Ensembl" id="ENSPKIT00000024463.1">
    <property type="protein sequence ID" value="ENSPKIP00000000565.1"/>
    <property type="gene ID" value="ENSPKIG00000019177.1"/>
</dbReference>
<dbReference type="Proteomes" id="UP000261540">
    <property type="component" value="Unplaced"/>
</dbReference>
<dbReference type="GeneID" id="111857255"/>
<evidence type="ECO:0000256" key="5">
    <source>
        <dbReference type="SAM" id="MobiDB-lite"/>
    </source>
</evidence>
<proteinExistence type="predicted"/>
<dbReference type="GeneTree" id="ENSGT00870000136493"/>
<feature type="region of interest" description="Disordered" evidence="5">
    <location>
        <begin position="93"/>
        <end position="112"/>
    </location>
</feature>
<sequence>MLDKHCDDDKTVFVGNLGSSVKEEILFELFLQAGPLERVTIARDKEGRQKSYGFVCYKHKEAVPYAIALLNGTWLYGRPIKLQYRYGSLRGSGGATPPTADGGSCSSTHPVHRAMTPYPESSVLQGSAPPSQSPSQEQLLWNMHCALPSLLCSFLPALPCSALELPQWAPPLGPSGQALPSLLADIGLEAEGQPGLRGSSEKGSKHRRRRLHEGRKKRTRRL</sequence>
<evidence type="ECO:0000256" key="1">
    <source>
        <dbReference type="ARBA" id="ARBA00004642"/>
    </source>
</evidence>
<reference evidence="7" key="1">
    <citation type="submission" date="2025-08" db="UniProtKB">
        <authorList>
            <consortium name="Ensembl"/>
        </authorList>
    </citation>
    <scope>IDENTIFICATION</scope>
</reference>
<name>A0A3B3Q4I8_9TELE</name>
<dbReference type="GO" id="GO:0003727">
    <property type="term" value="F:single-stranded RNA binding"/>
    <property type="evidence" value="ECO:0007669"/>
    <property type="project" value="TreeGrafter"/>
</dbReference>
<dbReference type="InterPro" id="IPR012677">
    <property type="entry name" value="Nucleotide-bd_a/b_plait_sf"/>
</dbReference>
<evidence type="ECO:0000313" key="8">
    <source>
        <dbReference type="Proteomes" id="UP000261540"/>
    </source>
</evidence>
<dbReference type="CTD" id="54033"/>
<evidence type="ECO:0000256" key="3">
    <source>
        <dbReference type="ARBA" id="ARBA00023242"/>
    </source>
</evidence>
<dbReference type="PANTHER" id="PTHR13798">
    <property type="entry name" value="RNA BINDING MOTIF RBM PROTEIN -RELATED"/>
    <property type="match status" value="1"/>
</dbReference>
<keyword evidence="3" id="KW-0539">Nucleus</keyword>
<accession>A0A3B3Q4I8</accession>
<dbReference type="Pfam" id="PF00076">
    <property type="entry name" value="RRM_1"/>
    <property type="match status" value="1"/>
</dbReference>
<feature type="compositionally biased region" description="Basic residues" evidence="5">
    <location>
        <begin position="204"/>
        <end position="222"/>
    </location>
</feature>
<dbReference type="SMART" id="SM00360">
    <property type="entry name" value="RRM"/>
    <property type="match status" value="1"/>
</dbReference>
<dbReference type="InterPro" id="IPR034501">
    <property type="entry name" value="RBM11_RRM"/>
</dbReference>
<dbReference type="InterPro" id="IPR035979">
    <property type="entry name" value="RBD_domain_sf"/>
</dbReference>
<dbReference type="SUPFAM" id="SSF54928">
    <property type="entry name" value="RNA-binding domain, RBD"/>
    <property type="match status" value="1"/>
</dbReference>
<dbReference type="Gene3D" id="3.30.70.330">
    <property type="match status" value="1"/>
</dbReference>
<evidence type="ECO:0000256" key="2">
    <source>
        <dbReference type="ARBA" id="ARBA00022884"/>
    </source>
</evidence>
<reference evidence="7" key="2">
    <citation type="submission" date="2025-09" db="UniProtKB">
        <authorList>
            <consortium name="Ensembl"/>
        </authorList>
    </citation>
    <scope>IDENTIFICATION</scope>
</reference>
<evidence type="ECO:0000256" key="4">
    <source>
        <dbReference type="PROSITE-ProRule" id="PRU00176"/>
    </source>
</evidence>
<feature type="region of interest" description="Disordered" evidence="5">
    <location>
        <begin position="191"/>
        <end position="222"/>
    </location>
</feature>
<dbReference type="RefSeq" id="XP_023693674.1">
    <property type="nucleotide sequence ID" value="XM_023837906.2"/>
</dbReference>
<dbReference type="GO" id="GO:0000381">
    <property type="term" value="P:regulation of alternative mRNA splicing, via spliceosome"/>
    <property type="evidence" value="ECO:0007669"/>
    <property type="project" value="TreeGrafter"/>
</dbReference>
<evidence type="ECO:0000259" key="6">
    <source>
        <dbReference type="PROSITE" id="PS50102"/>
    </source>
</evidence>
<protein>
    <submittedName>
        <fullName evidence="7">Splicing regulator RBM11-like</fullName>
    </submittedName>
</protein>
<evidence type="ECO:0000313" key="7">
    <source>
        <dbReference type="Ensembl" id="ENSPKIP00000000565.1"/>
    </source>
</evidence>
<feature type="domain" description="RRM" evidence="6">
    <location>
        <begin position="10"/>
        <end position="87"/>
    </location>
</feature>
<dbReference type="GO" id="GO:0005654">
    <property type="term" value="C:nucleoplasm"/>
    <property type="evidence" value="ECO:0007669"/>
    <property type="project" value="UniProtKB-SubCell"/>
</dbReference>
<comment type="subcellular location">
    <subcellularLocation>
        <location evidence="1">Nucleus</location>
        <location evidence="1">Nucleoplasm</location>
    </subcellularLocation>
</comment>
<dbReference type="InterPro" id="IPR000504">
    <property type="entry name" value="RRM_dom"/>
</dbReference>
<dbReference type="CDD" id="cd12593">
    <property type="entry name" value="RRM_RBM11"/>
    <property type="match status" value="1"/>
</dbReference>
<dbReference type="PANTHER" id="PTHR13798:SF11">
    <property type="entry name" value="RNA-BINDING PROTEIN 7-RELATED"/>
    <property type="match status" value="1"/>
</dbReference>
<keyword evidence="2 4" id="KW-0694">RNA-binding</keyword>
<dbReference type="AlphaFoldDB" id="A0A3B3Q4I8"/>
<dbReference type="STRING" id="1676925.ENSPKIP00000000565"/>